<reference evidence="1" key="1">
    <citation type="journal article" date="2021" name="Nat. Commun.">
        <title>Genetic determinants of endophytism in the Arabidopsis root mycobiome.</title>
        <authorList>
            <person name="Mesny F."/>
            <person name="Miyauchi S."/>
            <person name="Thiergart T."/>
            <person name="Pickel B."/>
            <person name="Atanasova L."/>
            <person name="Karlsson M."/>
            <person name="Huettel B."/>
            <person name="Barry K.W."/>
            <person name="Haridas S."/>
            <person name="Chen C."/>
            <person name="Bauer D."/>
            <person name="Andreopoulos W."/>
            <person name="Pangilinan J."/>
            <person name="LaButti K."/>
            <person name="Riley R."/>
            <person name="Lipzen A."/>
            <person name="Clum A."/>
            <person name="Drula E."/>
            <person name="Henrissat B."/>
            <person name="Kohler A."/>
            <person name="Grigoriev I.V."/>
            <person name="Martin F.M."/>
            <person name="Hacquard S."/>
        </authorList>
    </citation>
    <scope>NUCLEOTIDE SEQUENCE</scope>
    <source>
        <strain evidence="1">MPI-CAGE-AT-0016</strain>
    </source>
</reference>
<dbReference type="AlphaFoldDB" id="A0A8K0TQW3"/>
<organism evidence="1 2">
    <name type="scientific">Plectosphaerella cucumerina</name>
    <dbReference type="NCBI Taxonomy" id="40658"/>
    <lineage>
        <taxon>Eukaryota</taxon>
        <taxon>Fungi</taxon>
        <taxon>Dikarya</taxon>
        <taxon>Ascomycota</taxon>
        <taxon>Pezizomycotina</taxon>
        <taxon>Sordariomycetes</taxon>
        <taxon>Hypocreomycetidae</taxon>
        <taxon>Glomerellales</taxon>
        <taxon>Plectosphaerellaceae</taxon>
        <taxon>Plectosphaerella</taxon>
    </lineage>
</organism>
<dbReference type="EMBL" id="JAGPXD010000001">
    <property type="protein sequence ID" value="KAH7374812.1"/>
    <property type="molecule type" value="Genomic_DNA"/>
</dbReference>
<proteinExistence type="predicted"/>
<sequence>MPDAVLLGFLAAYGDILDQEYDGLPLIASLSFVNILTEISDIKQMEASISRPFLDSSSTQGPPVFRGTEPLGLRIAGRDNNCDLFKWATDHPVAWSADLTTVADTRYAYAVTEKNLVLCQFYHFPGTPEKVGKRRKVVSLESSRTDGNGTSVLNPGLALWAVVMMAKNERHRAIVSLHNMVRLSTWEFVHGFGDETCPPPKSLYLETCIREGK</sequence>
<evidence type="ECO:0000313" key="1">
    <source>
        <dbReference type="EMBL" id="KAH7374812.1"/>
    </source>
</evidence>
<protein>
    <submittedName>
        <fullName evidence="1">Uncharacterized protein</fullName>
    </submittedName>
</protein>
<comment type="caution">
    <text evidence="1">The sequence shown here is derived from an EMBL/GenBank/DDBJ whole genome shotgun (WGS) entry which is preliminary data.</text>
</comment>
<evidence type="ECO:0000313" key="2">
    <source>
        <dbReference type="Proteomes" id="UP000813385"/>
    </source>
</evidence>
<name>A0A8K0TQW3_9PEZI</name>
<dbReference type="Proteomes" id="UP000813385">
    <property type="component" value="Unassembled WGS sequence"/>
</dbReference>
<gene>
    <name evidence="1" type="ORF">B0T11DRAFT_313559</name>
</gene>
<accession>A0A8K0TQW3</accession>
<dbReference type="OrthoDB" id="4367324at2759"/>
<keyword evidence="2" id="KW-1185">Reference proteome</keyword>